<dbReference type="Proteomes" id="UP001501676">
    <property type="component" value="Unassembled WGS sequence"/>
</dbReference>
<dbReference type="SUPFAM" id="SSF51735">
    <property type="entry name" value="NAD(P)-binding Rossmann-fold domains"/>
    <property type="match status" value="1"/>
</dbReference>
<evidence type="ECO:0000259" key="1">
    <source>
        <dbReference type="SMART" id="SM00829"/>
    </source>
</evidence>
<reference evidence="3" key="1">
    <citation type="journal article" date="2019" name="Int. J. Syst. Evol. Microbiol.">
        <title>The Global Catalogue of Microorganisms (GCM) 10K type strain sequencing project: providing services to taxonomists for standard genome sequencing and annotation.</title>
        <authorList>
            <consortium name="The Broad Institute Genomics Platform"/>
            <consortium name="The Broad Institute Genome Sequencing Center for Infectious Disease"/>
            <person name="Wu L."/>
            <person name="Ma J."/>
        </authorList>
    </citation>
    <scope>NUCLEOTIDE SEQUENCE [LARGE SCALE GENOMIC DNA]</scope>
    <source>
        <strain evidence="3">JCM 9458</strain>
    </source>
</reference>
<dbReference type="EMBL" id="BAAAYN010000017">
    <property type="protein sequence ID" value="GAA3386726.1"/>
    <property type="molecule type" value="Genomic_DNA"/>
</dbReference>
<accession>A0ABP6SVV5</accession>
<dbReference type="PANTHER" id="PTHR43677">
    <property type="entry name" value="SHORT-CHAIN DEHYDROGENASE/REDUCTASE"/>
    <property type="match status" value="1"/>
</dbReference>
<dbReference type="InterPro" id="IPR036291">
    <property type="entry name" value="NAD(P)-bd_dom_sf"/>
</dbReference>
<dbReference type="SMART" id="SM00829">
    <property type="entry name" value="PKS_ER"/>
    <property type="match status" value="1"/>
</dbReference>
<dbReference type="Gene3D" id="3.90.180.10">
    <property type="entry name" value="Medium-chain alcohol dehydrogenases, catalytic domain"/>
    <property type="match status" value="1"/>
</dbReference>
<evidence type="ECO:0000313" key="2">
    <source>
        <dbReference type="EMBL" id="GAA3386726.1"/>
    </source>
</evidence>
<dbReference type="InterPro" id="IPR011032">
    <property type="entry name" value="GroES-like_sf"/>
</dbReference>
<feature type="domain" description="Enoyl reductase (ER)" evidence="1">
    <location>
        <begin position="10"/>
        <end position="315"/>
    </location>
</feature>
<dbReference type="Pfam" id="PF00107">
    <property type="entry name" value="ADH_zinc_N"/>
    <property type="match status" value="1"/>
</dbReference>
<organism evidence="2 3">
    <name type="scientific">Cryptosporangium minutisporangium</name>
    <dbReference type="NCBI Taxonomy" id="113569"/>
    <lineage>
        <taxon>Bacteria</taxon>
        <taxon>Bacillati</taxon>
        <taxon>Actinomycetota</taxon>
        <taxon>Actinomycetes</taxon>
        <taxon>Cryptosporangiales</taxon>
        <taxon>Cryptosporangiaceae</taxon>
        <taxon>Cryptosporangium</taxon>
    </lineage>
</organism>
<dbReference type="InterPro" id="IPR051397">
    <property type="entry name" value="Zn-ADH-like_protein"/>
</dbReference>
<dbReference type="PANTHER" id="PTHR43677:SF4">
    <property type="entry name" value="QUINONE OXIDOREDUCTASE-LIKE PROTEIN 2"/>
    <property type="match status" value="1"/>
</dbReference>
<sequence>MRAIQITSFGGPEVLVPTDLPDPVATGTQVVLDVDRAGVNFADTHQAENSYLAAATLPLIPGAEVVGRTSDGRRVVSLLAGGGGYAQKALIEPGLSFDVPDGIDDTTALAMVVQGASAWLLLRRSAPLAPGETVVVHAAAGGVGSLAVQLAKAWGAGRVIATASSEEKRKLALELGADVAVDSRAENMTTALREANGGKRVDIVLDMTGGRITDQSVAALAPFGRLAFYGMASREQPSPIKPASLLSHSTTVAGMWLAHAFLLPGDVLRPAIAELFGMVLDGTLRAVPGGEYALSEARRAHEALRSRNTVGKLVLDPSR</sequence>
<comment type="caution">
    <text evidence="2">The sequence shown here is derived from an EMBL/GenBank/DDBJ whole genome shotgun (WGS) entry which is preliminary data.</text>
</comment>
<dbReference type="InterPro" id="IPR013149">
    <property type="entry name" value="ADH-like_C"/>
</dbReference>
<name>A0ABP6SVV5_9ACTN</name>
<gene>
    <name evidence="2" type="ORF">GCM10020369_26320</name>
</gene>
<dbReference type="Gene3D" id="3.40.50.720">
    <property type="entry name" value="NAD(P)-binding Rossmann-like Domain"/>
    <property type="match status" value="1"/>
</dbReference>
<keyword evidence="3" id="KW-1185">Reference proteome</keyword>
<protein>
    <submittedName>
        <fullName evidence="2">Zinc-binding dehydrogenase</fullName>
    </submittedName>
</protein>
<dbReference type="SUPFAM" id="SSF50129">
    <property type="entry name" value="GroES-like"/>
    <property type="match status" value="1"/>
</dbReference>
<dbReference type="InterPro" id="IPR020843">
    <property type="entry name" value="ER"/>
</dbReference>
<proteinExistence type="predicted"/>
<dbReference type="RefSeq" id="WP_345728337.1">
    <property type="nucleotide sequence ID" value="NZ_BAAAYN010000017.1"/>
</dbReference>
<evidence type="ECO:0000313" key="3">
    <source>
        <dbReference type="Proteomes" id="UP001501676"/>
    </source>
</evidence>